<accession>A0A0B7BX04</accession>
<reference evidence="1" key="1">
    <citation type="submission" date="2014-12" db="EMBL/GenBank/DDBJ databases">
        <title>Insight into the proteome of Arion vulgaris.</title>
        <authorList>
            <person name="Aradska J."/>
            <person name="Bulat T."/>
            <person name="Smidak R."/>
            <person name="Sarate P."/>
            <person name="Gangsoo J."/>
            <person name="Sialana F."/>
            <person name="Bilban M."/>
            <person name="Lubec G."/>
        </authorList>
    </citation>
    <scope>NUCLEOTIDE SEQUENCE</scope>
    <source>
        <tissue evidence="1">Skin</tissue>
    </source>
</reference>
<evidence type="ECO:0000313" key="1">
    <source>
        <dbReference type="EMBL" id="CEK97754.1"/>
    </source>
</evidence>
<sequence length="53" mass="6089">MNDSKLREPLITRSKHGEKSRGLRAMEYTRAHIRNSSDTMLIIMKKTMLPASS</sequence>
<proteinExistence type="predicted"/>
<gene>
    <name evidence="1" type="primary">ORF216801</name>
</gene>
<protein>
    <submittedName>
        <fullName evidence="1">Uncharacterized protein</fullName>
    </submittedName>
</protein>
<dbReference type="AlphaFoldDB" id="A0A0B7BX04"/>
<dbReference type="EMBL" id="HACG01050889">
    <property type="protein sequence ID" value="CEK97754.1"/>
    <property type="molecule type" value="Transcribed_RNA"/>
</dbReference>
<name>A0A0B7BX04_9EUPU</name>
<organism evidence="1">
    <name type="scientific">Arion vulgaris</name>
    <dbReference type="NCBI Taxonomy" id="1028688"/>
    <lineage>
        <taxon>Eukaryota</taxon>
        <taxon>Metazoa</taxon>
        <taxon>Spiralia</taxon>
        <taxon>Lophotrochozoa</taxon>
        <taxon>Mollusca</taxon>
        <taxon>Gastropoda</taxon>
        <taxon>Heterobranchia</taxon>
        <taxon>Euthyneura</taxon>
        <taxon>Panpulmonata</taxon>
        <taxon>Eupulmonata</taxon>
        <taxon>Stylommatophora</taxon>
        <taxon>Helicina</taxon>
        <taxon>Arionoidea</taxon>
        <taxon>Arionidae</taxon>
        <taxon>Arion</taxon>
    </lineage>
</organism>